<dbReference type="InterPro" id="IPR005358">
    <property type="entry name" value="Puta_zinc/iron-chelating_dom"/>
</dbReference>
<dbReference type="EMBL" id="CAKJTJ010000009">
    <property type="protein sequence ID" value="CAG9621326.1"/>
    <property type="molecule type" value="Genomic_DNA"/>
</dbReference>
<reference evidence="1 2" key="1">
    <citation type="submission" date="2021-10" db="EMBL/GenBank/DDBJ databases">
        <authorList>
            <person name="Criscuolo A."/>
        </authorList>
    </citation>
    <scope>NUCLEOTIDE SEQUENCE [LARGE SCALE GENOMIC DNA]</scope>
    <source>
        <strain evidence="2">CIP 111883</strain>
    </source>
</reference>
<organism evidence="1 2">
    <name type="scientific">Sutcliffiella rhizosphaerae</name>
    <dbReference type="NCBI Taxonomy" id="2880967"/>
    <lineage>
        <taxon>Bacteria</taxon>
        <taxon>Bacillati</taxon>
        <taxon>Bacillota</taxon>
        <taxon>Bacilli</taxon>
        <taxon>Bacillales</taxon>
        <taxon>Bacillaceae</taxon>
        <taxon>Sutcliffiella</taxon>
    </lineage>
</organism>
<evidence type="ECO:0000313" key="1">
    <source>
        <dbReference type="EMBL" id="CAG9621326.1"/>
    </source>
</evidence>
<name>A0ABM8YMV9_9BACI</name>
<sequence>MENLPCKGCKGMCCGPVPITQKELLKIQKAIKKMPVKKRLELRNQKRFFGTCIFFDERNDRCGIHSIRPSICQAFGYYQNLVCFKSPQTASAQKYETSEASIGILSVDFTWKDFS</sequence>
<dbReference type="Proteomes" id="UP000789833">
    <property type="component" value="Unassembled WGS sequence"/>
</dbReference>
<accession>A0ABM8YMV9</accession>
<evidence type="ECO:0008006" key="3">
    <source>
        <dbReference type="Google" id="ProtNLM"/>
    </source>
</evidence>
<gene>
    <name evidence="1" type="ORF">BACCIP111883_02098</name>
</gene>
<dbReference type="Pfam" id="PF03692">
    <property type="entry name" value="CxxCxxCC"/>
    <property type="match status" value="1"/>
</dbReference>
<evidence type="ECO:0000313" key="2">
    <source>
        <dbReference type="Proteomes" id="UP000789833"/>
    </source>
</evidence>
<dbReference type="RefSeq" id="WP_230501218.1">
    <property type="nucleotide sequence ID" value="NZ_CAKJTJ010000009.1"/>
</dbReference>
<keyword evidence="2" id="KW-1185">Reference proteome</keyword>
<protein>
    <recommendedName>
        <fullName evidence="3">YkgJ family cysteine cluster protein</fullName>
    </recommendedName>
</protein>
<comment type="caution">
    <text evidence="1">The sequence shown here is derived from an EMBL/GenBank/DDBJ whole genome shotgun (WGS) entry which is preliminary data.</text>
</comment>
<proteinExistence type="predicted"/>